<name>A0A1L9C5U3_9EURY</name>
<evidence type="ECO:0000313" key="2">
    <source>
        <dbReference type="Proteomes" id="UP000185713"/>
    </source>
</evidence>
<gene>
    <name evidence="1" type="ORF">MPF_0604</name>
</gene>
<evidence type="ECO:0000313" key="1">
    <source>
        <dbReference type="EMBL" id="OJH49816.1"/>
    </source>
</evidence>
<dbReference type="AlphaFoldDB" id="A0A1L9C5U3"/>
<dbReference type="Proteomes" id="UP000185713">
    <property type="component" value="Unassembled WGS sequence"/>
</dbReference>
<reference evidence="1 2" key="1">
    <citation type="submission" date="2014-12" db="EMBL/GenBank/DDBJ databases">
        <title>The genome sequence of Methanohalophilus portucalensis strain FDF1.</title>
        <authorList>
            <person name="Lai M.-C."/>
            <person name="Lai S.-J."/>
        </authorList>
    </citation>
    <scope>NUCLEOTIDE SEQUENCE [LARGE SCALE GENOMIC DNA]</scope>
    <source>
        <strain evidence="1 2">FDF-1</strain>
    </source>
</reference>
<dbReference type="Gene3D" id="2.40.128.690">
    <property type="entry name" value="YycH protein, domain 3-like"/>
    <property type="match status" value="1"/>
</dbReference>
<protein>
    <submittedName>
        <fullName evidence="1">Uncharacterized protein</fullName>
    </submittedName>
</protein>
<comment type="caution">
    <text evidence="1">The sequence shown here is derived from an EMBL/GenBank/DDBJ whole genome shotgun (WGS) entry which is preliminary data.</text>
</comment>
<dbReference type="EMBL" id="JWTK01000002">
    <property type="protein sequence ID" value="OJH49816.1"/>
    <property type="molecule type" value="Genomic_DNA"/>
</dbReference>
<accession>A0A1L9C5U3</accession>
<organism evidence="1 2">
    <name type="scientific">Methanohalophilus portucalensis FDF-1</name>
    <dbReference type="NCBI Taxonomy" id="523843"/>
    <lineage>
        <taxon>Archaea</taxon>
        <taxon>Methanobacteriati</taxon>
        <taxon>Methanobacteriota</taxon>
        <taxon>Stenosarchaea group</taxon>
        <taxon>Methanomicrobia</taxon>
        <taxon>Methanosarcinales</taxon>
        <taxon>Methanosarcinaceae</taxon>
        <taxon>Methanohalophilus</taxon>
    </lineage>
</organism>
<sequence>MNEVTYKKNINGMPVEGPGDTITVSLGENGEVTYFSKSWRTLEEIGTTEVISGEEAIDKLKAGQIMRNTVGKTSPVIEIHKAEIGYFSATPDSEQEFYKPVWIFKGVNSNGGNVTRIVGGVAK</sequence>
<dbReference type="STRING" id="523843.SAMN06264941_0740"/>
<proteinExistence type="predicted"/>